<evidence type="ECO:0000313" key="3">
    <source>
        <dbReference type="Proteomes" id="UP000236000"/>
    </source>
</evidence>
<name>A0A2N8HBP8_9BACT</name>
<keyword evidence="1" id="KW-1133">Transmembrane helix</keyword>
<evidence type="ECO:0008006" key="4">
    <source>
        <dbReference type="Google" id="ProtNLM"/>
    </source>
</evidence>
<dbReference type="Proteomes" id="UP000236000">
    <property type="component" value="Unassembled WGS sequence"/>
</dbReference>
<feature type="transmembrane region" description="Helical" evidence="1">
    <location>
        <begin position="39"/>
        <end position="56"/>
    </location>
</feature>
<gene>
    <name evidence="2" type="ORF">CXU22_11795</name>
</gene>
<evidence type="ECO:0000313" key="2">
    <source>
        <dbReference type="EMBL" id="PNC17290.1"/>
    </source>
</evidence>
<reference evidence="2 3" key="1">
    <citation type="journal article" date="2017" name="BMC Genomics">
        <title>Genome sequencing of 39 Akkermansia muciniphila isolates reveals its population structure, genomic and functional diverisity, and global distribution in mammalian gut microbiotas.</title>
        <authorList>
            <person name="Guo X."/>
            <person name="Li S."/>
            <person name="Zhang J."/>
            <person name="Wu F."/>
            <person name="Li X."/>
            <person name="Wu D."/>
            <person name="Zhang M."/>
            <person name="Ou Z."/>
            <person name="Jie Z."/>
            <person name="Yan Q."/>
            <person name="Li P."/>
            <person name="Yi J."/>
            <person name="Peng Y."/>
        </authorList>
    </citation>
    <scope>NUCLEOTIDE SEQUENCE [LARGE SCALE GENOMIC DNA]</scope>
    <source>
        <strain evidence="2 3">GP24</strain>
    </source>
</reference>
<protein>
    <recommendedName>
        <fullName evidence="4">YcxB-like protein domain-containing protein</fullName>
    </recommendedName>
</protein>
<accession>A0A2N8HBP8</accession>
<evidence type="ECO:0000256" key="1">
    <source>
        <dbReference type="SAM" id="Phobius"/>
    </source>
</evidence>
<dbReference type="OrthoDB" id="198907at2"/>
<proteinExistence type="predicted"/>
<dbReference type="AlphaFoldDB" id="A0A2N8HBP8"/>
<keyword evidence="1" id="KW-0812">Transmembrane</keyword>
<comment type="caution">
    <text evidence="2">The sequence shown here is derived from an EMBL/GenBank/DDBJ whole genome shotgun (WGS) entry which is preliminary data.</text>
</comment>
<sequence length="179" mass="20823">MMQDSEVIKLVKPVPSDRLATQVLVMWYNTVRPKWKKPLDLSITAFFVLMTLYSFSLRPLPVFAWLSLAGALMAIILSWFYVPFLAKAALAANKKVPMYHQEKDYVFHEDYMTFSSKGVEPMNIPYDRFTTLCRTRHALLFLFGKKLVLWLPIQLMSKEELASILSRFRNHGVEVRDIS</sequence>
<keyword evidence="1" id="KW-0472">Membrane</keyword>
<feature type="transmembrane region" description="Helical" evidence="1">
    <location>
        <begin position="62"/>
        <end position="86"/>
    </location>
</feature>
<dbReference type="RefSeq" id="WP_102715701.1">
    <property type="nucleotide sequence ID" value="NZ_PJKA01000013.1"/>
</dbReference>
<dbReference type="EMBL" id="PJKA01000013">
    <property type="protein sequence ID" value="PNC17290.1"/>
    <property type="molecule type" value="Genomic_DNA"/>
</dbReference>
<organism evidence="2 3">
    <name type="scientific">Akkermansia muciniphila</name>
    <dbReference type="NCBI Taxonomy" id="239935"/>
    <lineage>
        <taxon>Bacteria</taxon>
        <taxon>Pseudomonadati</taxon>
        <taxon>Verrucomicrobiota</taxon>
        <taxon>Verrucomicrobiia</taxon>
        <taxon>Verrucomicrobiales</taxon>
        <taxon>Akkermansiaceae</taxon>
        <taxon>Akkermansia</taxon>
    </lineage>
</organism>